<dbReference type="EMBL" id="NKLP01000191">
    <property type="protein sequence ID" value="TDN29613.1"/>
    <property type="molecule type" value="Genomic_DNA"/>
</dbReference>
<reference evidence="2 3" key="1">
    <citation type="submission" date="2017-06" db="EMBL/GenBank/DDBJ databases">
        <authorList>
            <person name="Swanenburg J."/>
            <person name="Kort R."/>
        </authorList>
    </citation>
    <scope>NUCLEOTIDE SEQUENCE [LARGE SCALE GENOMIC DNA]</scope>
    <source>
        <strain evidence="2 3">RL05</strain>
    </source>
</reference>
<sequence length="137" mass="15685">MKRNKKILTLTAKAALALSLVSVSTSALVQSNHVQAATQSTESKGFVEHIWYQRQYYHDQGTYVYYTVRRGNEVFRGYLEKMYTVPMGHNPTGIMYGGYLYNTKLKSYPIPTLASKKKMMTNFVVNDNEQLGNENKQ</sequence>
<evidence type="ECO:0008006" key="4">
    <source>
        <dbReference type="Google" id="ProtNLM"/>
    </source>
</evidence>
<dbReference type="AlphaFoldDB" id="A0A4R6CR81"/>
<gene>
    <name evidence="2" type="ORF">CEE75_10410</name>
</gene>
<evidence type="ECO:0000313" key="2">
    <source>
        <dbReference type="EMBL" id="TDN29613.1"/>
    </source>
</evidence>
<feature type="chain" id="PRO_5039209513" description="D-alanyl-D-alanine carboxypeptidase" evidence="1">
    <location>
        <begin position="30"/>
        <end position="137"/>
    </location>
</feature>
<accession>A0A4R6CR81</accession>
<keyword evidence="1" id="KW-0732">Signal</keyword>
<feature type="signal peptide" evidence="1">
    <location>
        <begin position="1"/>
        <end position="29"/>
    </location>
</feature>
<evidence type="ECO:0000256" key="1">
    <source>
        <dbReference type="SAM" id="SignalP"/>
    </source>
</evidence>
<organism evidence="2 3">
    <name type="scientific">Lactobacillus crispatus</name>
    <dbReference type="NCBI Taxonomy" id="47770"/>
    <lineage>
        <taxon>Bacteria</taxon>
        <taxon>Bacillati</taxon>
        <taxon>Bacillota</taxon>
        <taxon>Bacilli</taxon>
        <taxon>Lactobacillales</taxon>
        <taxon>Lactobacillaceae</taxon>
        <taxon>Lactobacillus</taxon>
    </lineage>
</organism>
<dbReference type="RefSeq" id="WP_005723639.1">
    <property type="nucleotide sequence ID" value="NZ_CAZZQD010000001.1"/>
</dbReference>
<protein>
    <recommendedName>
        <fullName evidence="4">D-alanyl-D-alanine carboxypeptidase</fullName>
    </recommendedName>
</protein>
<comment type="caution">
    <text evidence="2">The sequence shown here is derived from an EMBL/GenBank/DDBJ whole genome shotgun (WGS) entry which is preliminary data.</text>
</comment>
<evidence type="ECO:0000313" key="3">
    <source>
        <dbReference type="Proteomes" id="UP000295195"/>
    </source>
</evidence>
<dbReference type="Proteomes" id="UP000295195">
    <property type="component" value="Unassembled WGS sequence"/>
</dbReference>
<proteinExistence type="predicted"/>
<name>A0A4R6CR81_9LACO</name>